<keyword evidence="3" id="KW-1185">Reference proteome</keyword>
<keyword evidence="1" id="KW-0472">Membrane</keyword>
<keyword evidence="1" id="KW-1133">Transmembrane helix</keyword>
<name>A0A0N8VZK1_9CORY</name>
<dbReference type="PATRIC" id="fig|1544416.3.peg.923"/>
<dbReference type="STRING" id="1544416.Cocul_00919"/>
<organism evidence="2 3">
    <name type="scientific">Corynebacterium oculi</name>
    <dbReference type="NCBI Taxonomy" id="1544416"/>
    <lineage>
        <taxon>Bacteria</taxon>
        <taxon>Bacillati</taxon>
        <taxon>Actinomycetota</taxon>
        <taxon>Actinomycetes</taxon>
        <taxon>Mycobacteriales</taxon>
        <taxon>Corynebacteriaceae</taxon>
        <taxon>Corynebacterium</taxon>
    </lineage>
</organism>
<evidence type="ECO:0000313" key="2">
    <source>
        <dbReference type="EMBL" id="KQB84122.1"/>
    </source>
</evidence>
<dbReference type="RefSeq" id="WP_055122121.1">
    <property type="nucleotide sequence ID" value="NZ_LKST01000002.1"/>
</dbReference>
<feature type="transmembrane region" description="Helical" evidence="1">
    <location>
        <begin position="50"/>
        <end position="74"/>
    </location>
</feature>
<reference evidence="2 3" key="1">
    <citation type="submission" date="2015-10" db="EMBL/GenBank/DDBJ databases">
        <title>Corynebacteirum lowii and Corynebacterium oculi species nova, derived from human clinical disease and and emended description of Corynebacterium mastiditis.</title>
        <authorList>
            <person name="Bernard K."/>
            <person name="Pacheco A.L."/>
            <person name="Mcdougall C."/>
            <person name="Burtx T."/>
            <person name="Weibe D."/>
            <person name="Tyler S."/>
            <person name="Olson A.B."/>
            <person name="Cnockaert M."/>
            <person name="Eguchi H."/>
            <person name="Kuwahara T."/>
            <person name="Nakayama-Imaohji H."/>
            <person name="Boudewijins M."/>
            <person name="Van Hoecke F."/>
            <person name="Bernier A.-M."/>
            <person name="Vandamme P."/>
        </authorList>
    </citation>
    <scope>NUCLEOTIDE SEQUENCE [LARGE SCALE GENOMIC DNA]</scope>
    <source>
        <strain evidence="2 3">NML 130210</strain>
    </source>
</reference>
<dbReference type="Proteomes" id="UP000050517">
    <property type="component" value="Unassembled WGS sequence"/>
</dbReference>
<sequence length="137" mass="14276">MTPPASVRWAALVSLAQSLLGIGYALLLIVRQISGARDESIVSESANASWVGLGTAIFFLIIFGTVLAGGIAVLRAKGRWGRGPVIMLNLILLPISLSMCGAGAWLMGIATGLSAVAVLAMMFSPRAVAWASRMYEG</sequence>
<dbReference type="EMBL" id="LKST01000002">
    <property type="protein sequence ID" value="KQB84122.1"/>
    <property type="molecule type" value="Genomic_DNA"/>
</dbReference>
<gene>
    <name evidence="2" type="ORF">Cocul_00919</name>
</gene>
<feature type="transmembrane region" description="Helical" evidence="1">
    <location>
        <begin position="86"/>
        <end position="107"/>
    </location>
</feature>
<evidence type="ECO:0000313" key="3">
    <source>
        <dbReference type="Proteomes" id="UP000050517"/>
    </source>
</evidence>
<evidence type="ECO:0000256" key="1">
    <source>
        <dbReference type="SAM" id="Phobius"/>
    </source>
</evidence>
<feature type="transmembrane region" description="Helical" evidence="1">
    <location>
        <begin position="113"/>
        <end position="131"/>
    </location>
</feature>
<protein>
    <recommendedName>
        <fullName evidence="4">Integral membrane protein</fullName>
    </recommendedName>
</protein>
<accession>A0A0N8VZK1</accession>
<evidence type="ECO:0008006" key="4">
    <source>
        <dbReference type="Google" id="ProtNLM"/>
    </source>
</evidence>
<proteinExistence type="predicted"/>
<feature type="transmembrane region" description="Helical" evidence="1">
    <location>
        <begin position="7"/>
        <end position="30"/>
    </location>
</feature>
<comment type="caution">
    <text evidence="2">The sequence shown here is derived from an EMBL/GenBank/DDBJ whole genome shotgun (WGS) entry which is preliminary data.</text>
</comment>
<dbReference type="AlphaFoldDB" id="A0A0N8VZK1"/>
<keyword evidence="1" id="KW-0812">Transmembrane</keyword>